<dbReference type="PANTHER" id="PTHR36566:SF1">
    <property type="entry name" value="PYRIDINIUM-3,5-BISTHIOCARBOXYLIC ACID MONONUCLEOTIDE NICKEL INSERTION PROTEIN"/>
    <property type="match status" value="1"/>
</dbReference>
<proteinExistence type="predicted"/>
<dbReference type="OrthoDB" id="9765625at2"/>
<accession>A0A5M6IJ81</accession>
<comment type="caution">
    <text evidence="3">The sequence shown here is derived from an EMBL/GenBank/DDBJ whole genome shotgun (WGS) entry which is preliminary data.</text>
</comment>
<name>A0A5M6IJ81_9PROT</name>
<dbReference type="RefSeq" id="WP_150045471.1">
    <property type="nucleotide sequence ID" value="NZ_OW485604.1"/>
</dbReference>
<dbReference type="EMBL" id="VWPK01000089">
    <property type="protein sequence ID" value="KAA5608326.1"/>
    <property type="molecule type" value="Genomic_DNA"/>
</dbReference>
<feature type="region of interest" description="Disordered" evidence="2">
    <location>
        <begin position="72"/>
        <end position="116"/>
    </location>
</feature>
<organism evidence="3 4">
    <name type="scientific">Rhodovastum atsumiense</name>
    <dbReference type="NCBI Taxonomy" id="504468"/>
    <lineage>
        <taxon>Bacteria</taxon>
        <taxon>Pseudomonadati</taxon>
        <taxon>Pseudomonadota</taxon>
        <taxon>Alphaproteobacteria</taxon>
        <taxon>Acetobacterales</taxon>
        <taxon>Acetobacteraceae</taxon>
        <taxon>Rhodovastum</taxon>
    </lineage>
</organism>
<sequence length="443" mass="46915">MAERLHIHLDAVGGVAGDMFVAAMLDARPDLRPLVFADLAAVMPADCGQPTLTEGTTNGIAVHRFTLAGAGGGAAAGRGGHEHGHKHDHAPAHAHAHHPDAHGPGHAHQDHHHHGAASGCDFSALVQRISAASLSPGSAGQAIAILRVLAEAESRVHRQPVEEVHFHEVGDWDSLMDVIAAGSIIAALGDVSWSVSELPRGHGLVRTRHGLLPVPAPATVEILKGIGLCWRDDGIGGERVTPTGAAILAHLLRDMACRTPGGPLVATGTGAGTREMAGMPNILRALLFAARQPPQDAQGQAEEVVVLSFDVDDMTGEEIGIAADRLRAACGVLDLSLGSRMGKKARPTSDFRLLVRPECLASVSERCFVETSTIGLRWRREQRVCLPRMAESLIIEGQSLRRKRVVRPGGQSSCKVESDDVAGFEGLVRRRRVKRLGENTGEK</sequence>
<evidence type="ECO:0000256" key="1">
    <source>
        <dbReference type="ARBA" id="ARBA00022596"/>
    </source>
</evidence>
<feature type="compositionally biased region" description="Basic residues" evidence="2">
    <location>
        <begin position="83"/>
        <end position="96"/>
    </location>
</feature>
<dbReference type="AlphaFoldDB" id="A0A5M6IJ81"/>
<dbReference type="Proteomes" id="UP000325255">
    <property type="component" value="Unassembled WGS sequence"/>
</dbReference>
<reference evidence="3 4" key="1">
    <citation type="submission" date="2019-09" db="EMBL/GenBank/DDBJ databases">
        <title>Genome sequence of Rhodovastum atsumiense, a diverse member of the Acetobacteraceae family of non-sulfur purple photosynthetic bacteria.</title>
        <authorList>
            <person name="Meyer T."/>
            <person name="Kyndt J."/>
        </authorList>
    </citation>
    <scope>NUCLEOTIDE SEQUENCE [LARGE SCALE GENOMIC DNA]</scope>
    <source>
        <strain evidence="3 4">DSM 21279</strain>
    </source>
</reference>
<keyword evidence="4" id="KW-1185">Reference proteome</keyword>
<gene>
    <name evidence="3" type="ORF">F1189_29585</name>
</gene>
<keyword evidence="1" id="KW-0533">Nickel</keyword>
<dbReference type="PANTHER" id="PTHR36566">
    <property type="entry name" value="NICKEL INSERTION PROTEIN-RELATED"/>
    <property type="match status" value="1"/>
</dbReference>
<evidence type="ECO:0000256" key="2">
    <source>
        <dbReference type="SAM" id="MobiDB-lite"/>
    </source>
</evidence>
<dbReference type="Pfam" id="PF01969">
    <property type="entry name" value="Ni_insertion"/>
    <property type="match status" value="1"/>
</dbReference>
<dbReference type="Gene3D" id="3.30.70.1380">
    <property type="entry name" value="Transcriptional regulatory protein pf0864 domain like"/>
    <property type="match status" value="1"/>
</dbReference>
<protein>
    <submittedName>
        <fullName evidence="3">LarC family nickel insertion protein</fullName>
    </submittedName>
</protein>
<dbReference type="InterPro" id="IPR002822">
    <property type="entry name" value="Ni_insertion"/>
</dbReference>
<evidence type="ECO:0000313" key="3">
    <source>
        <dbReference type="EMBL" id="KAA5608326.1"/>
    </source>
</evidence>
<evidence type="ECO:0000313" key="4">
    <source>
        <dbReference type="Proteomes" id="UP000325255"/>
    </source>
</evidence>